<dbReference type="AlphaFoldDB" id="A0A6P5FFY6"/>
<dbReference type="Proteomes" id="UP000515123">
    <property type="component" value="Linkage group 7"/>
</dbReference>
<dbReference type="PANTHER" id="PTHR46148:SF60">
    <property type="entry name" value="CHROMO DOMAIN-CONTAINING PROTEIN"/>
    <property type="match status" value="1"/>
</dbReference>
<reference evidence="1" key="1">
    <citation type="journal article" date="2015" name="Nat. Genet.">
        <title>The pineapple genome and the evolution of CAM photosynthesis.</title>
        <authorList>
            <person name="Ming R."/>
            <person name="VanBuren R."/>
            <person name="Wai C.M."/>
            <person name="Tang H."/>
            <person name="Schatz M.C."/>
            <person name="Bowers J.E."/>
            <person name="Lyons E."/>
            <person name="Wang M.L."/>
            <person name="Chen J."/>
            <person name="Biggers E."/>
            <person name="Zhang J."/>
            <person name="Huang L."/>
            <person name="Zhang L."/>
            <person name="Miao W."/>
            <person name="Zhang J."/>
            <person name="Ye Z."/>
            <person name="Miao C."/>
            <person name="Lin Z."/>
            <person name="Wang H."/>
            <person name="Zhou H."/>
            <person name="Yim W.C."/>
            <person name="Priest H.D."/>
            <person name="Zheng C."/>
            <person name="Woodhouse M."/>
            <person name="Edger P.P."/>
            <person name="Guyot R."/>
            <person name="Guo H.B."/>
            <person name="Guo H."/>
            <person name="Zheng G."/>
            <person name="Singh R."/>
            <person name="Sharma A."/>
            <person name="Min X."/>
            <person name="Zheng Y."/>
            <person name="Lee H."/>
            <person name="Gurtowski J."/>
            <person name="Sedlazeck F.J."/>
            <person name="Harkess A."/>
            <person name="McKain M.R."/>
            <person name="Liao Z."/>
            <person name="Fang J."/>
            <person name="Liu J."/>
            <person name="Zhang X."/>
            <person name="Zhang Q."/>
            <person name="Hu W."/>
            <person name="Qin Y."/>
            <person name="Wang K."/>
            <person name="Chen L.Y."/>
            <person name="Shirley N."/>
            <person name="Lin Y.R."/>
            <person name="Liu L.Y."/>
            <person name="Hernandez A.G."/>
            <person name="Wright C.L."/>
            <person name="Bulone V."/>
            <person name="Tuskan G.A."/>
            <person name="Heath K."/>
            <person name="Zee F."/>
            <person name="Moore P.H."/>
            <person name="Sunkar R."/>
            <person name="Leebens-Mack J.H."/>
            <person name="Mockler T."/>
            <person name="Bennetzen J.L."/>
            <person name="Freeling M."/>
            <person name="Sankoff D."/>
            <person name="Paterson A.H."/>
            <person name="Zhu X."/>
            <person name="Yang X."/>
            <person name="Smith J.A."/>
            <person name="Cushman J.C."/>
            <person name="Paull R.E."/>
            <person name="Yu Q."/>
        </authorList>
    </citation>
    <scope>NUCLEOTIDE SEQUENCE [LARGE SCALE GENOMIC DNA]</scope>
    <source>
        <strain evidence="1">cv. F153</strain>
    </source>
</reference>
<evidence type="ECO:0000313" key="2">
    <source>
        <dbReference type="RefSeq" id="XP_020092160.1"/>
    </source>
</evidence>
<dbReference type="OrthoDB" id="1430224at2759"/>
<keyword evidence="1" id="KW-1185">Reference proteome</keyword>
<protein>
    <submittedName>
        <fullName evidence="2">Uncharacterized protein LOC109712808</fullName>
    </submittedName>
</protein>
<dbReference type="RefSeq" id="XP_020092160.1">
    <property type="nucleotide sequence ID" value="XM_020236571.1"/>
</dbReference>
<sequence length="164" mass="19207">MVAEVPKAAPGLEDISIVCEFPDVFFPELMTMPSEREIEFVIDIVPKIAPILKVPYRMAPAELRELKTIALPPRLAGIHDIFHVSALRRYVFDSSHVIDFTPLELGEDLKYEEKPVRILAREMKELRNRVIPYIKMQWSHHEERKATWEPEMVMQESFPYLFET</sequence>
<organism evidence="1 2">
    <name type="scientific">Ananas comosus</name>
    <name type="common">Pineapple</name>
    <name type="synonym">Ananas ananas</name>
    <dbReference type="NCBI Taxonomy" id="4615"/>
    <lineage>
        <taxon>Eukaryota</taxon>
        <taxon>Viridiplantae</taxon>
        <taxon>Streptophyta</taxon>
        <taxon>Embryophyta</taxon>
        <taxon>Tracheophyta</taxon>
        <taxon>Spermatophyta</taxon>
        <taxon>Magnoliopsida</taxon>
        <taxon>Liliopsida</taxon>
        <taxon>Poales</taxon>
        <taxon>Bromeliaceae</taxon>
        <taxon>Bromelioideae</taxon>
        <taxon>Ananas</taxon>
    </lineage>
</organism>
<proteinExistence type="predicted"/>
<reference evidence="2" key="2">
    <citation type="submission" date="2025-08" db="UniProtKB">
        <authorList>
            <consortium name="RefSeq"/>
        </authorList>
    </citation>
    <scope>IDENTIFICATION</scope>
    <source>
        <tissue evidence="2">Leaf</tissue>
    </source>
</reference>
<name>A0A6P5FFY6_ANACO</name>
<evidence type="ECO:0000313" key="1">
    <source>
        <dbReference type="Proteomes" id="UP000515123"/>
    </source>
</evidence>
<dbReference type="GeneID" id="109712808"/>
<dbReference type="PANTHER" id="PTHR46148">
    <property type="entry name" value="CHROMO DOMAIN-CONTAINING PROTEIN"/>
    <property type="match status" value="1"/>
</dbReference>
<accession>A0A6P5FFY6</accession>
<gene>
    <name evidence="2" type="primary">LOC109712808</name>
</gene>